<evidence type="ECO:0000256" key="1">
    <source>
        <dbReference type="ARBA" id="ARBA00004651"/>
    </source>
</evidence>
<evidence type="ECO:0000256" key="6">
    <source>
        <dbReference type="ARBA" id="ARBA00023136"/>
    </source>
</evidence>
<evidence type="ECO:0000259" key="9">
    <source>
        <dbReference type="PROSITE" id="PS50156"/>
    </source>
</evidence>
<dbReference type="EMBL" id="VHSG01000028">
    <property type="protein sequence ID" value="TQV68268.1"/>
    <property type="molecule type" value="Genomic_DNA"/>
</dbReference>
<dbReference type="OrthoDB" id="9759187at2"/>
<feature type="compositionally biased region" description="Acidic residues" evidence="7">
    <location>
        <begin position="526"/>
        <end position="536"/>
    </location>
</feature>
<organism evidence="10 11">
    <name type="scientific">Exilibacterium tricleocarpae</name>
    <dbReference type="NCBI Taxonomy" id="2591008"/>
    <lineage>
        <taxon>Bacteria</taxon>
        <taxon>Pseudomonadati</taxon>
        <taxon>Pseudomonadota</taxon>
        <taxon>Gammaproteobacteria</taxon>
        <taxon>Cellvibrionales</taxon>
        <taxon>Cellvibrionaceae</taxon>
        <taxon>Exilibacterium</taxon>
    </lineage>
</organism>
<sequence length="867" mass="96260">MLHRLAQFYQAMVIGRPRLTLAIILLLTVGLALGLPNFKLDASADSLTLEHDADLDYFREINKRYQSGDFLVVTYKPQDDLFSDASIATLKALRDELLAVEGVVGSNSMLDVPLLYSPRQTLTEIASAPRNLLTPGVDRALAKQEFLSSPIYRDMLLSPDGQTTALLLNLAVDNRFIELVRERDSLRLKRDTQGLTEAEAEELARVSQAFLDYRTAADTRARARVAQVRQIVDDYRDRAEIFLGGVTMITADMIDFIRSDLVVFGTGIVIFIIATLAFIFRQPRFVILPLMICILAVVMMLGYLSWVDWRLTVISSNFVALLLIISLAITIHLVVRYREFHAANPDWPQSRLVMETVRFMARPCLYTALTTMVAFASLVVSDIRPVIDFGWMMSIGLMVALALAFVVLPAGLMLLPKGEPRDRGDSSHVLTLRFSKFTEKHGNTVLVISLLAAMVSFYGASKLEVDNRFIDYFRKDTEIYQGLLAIDQRLGGTTTLDIILDADPELIEDLSSSFNGAGFGDVDDPFAEADPFDEPDPFERPEPLAQEDPFSETDPFSEKNPESPGARYWFTKAGLGELEQLHDYLESLPEVGKVQSLATAYKVGRDINGGQLNDFELALVRQKLPDEVKDVLLTPFLAESINQTRVSLRARETDPNLRRLELVDKIRRYAVDEVGLKSDQIHFTGMLVLYNNMLESLFRSQIVTLGGVFLGIMAMFMVLFRSATIALIAIIPNMLAAGVVLGGMGLAGVPLDMMTITIAAIAVGIGVDHAIHYLHRFRREFAELGDYLQCMHRAHASIGRAMFYTSVTIIVGFSILALSEFIPSIYFGLLTGLAMFAAIVGSLTLLPKLVLITQPFGREALADAAPT</sequence>
<feature type="transmembrane region" description="Helical" evidence="8">
    <location>
        <begin position="753"/>
        <end position="771"/>
    </location>
</feature>
<dbReference type="PROSITE" id="PS50156">
    <property type="entry name" value="SSD"/>
    <property type="match status" value="1"/>
</dbReference>
<proteinExistence type="inferred from homology"/>
<comment type="caution">
    <text evidence="10">The sequence shown here is derived from an EMBL/GenBank/DDBJ whole genome shotgun (WGS) entry which is preliminary data.</text>
</comment>
<feature type="transmembrane region" description="Helical" evidence="8">
    <location>
        <begin position="442"/>
        <end position="460"/>
    </location>
</feature>
<keyword evidence="4 8" id="KW-0812">Transmembrane</keyword>
<comment type="similarity">
    <text evidence="2">Belongs to the resistance-nodulation-cell division (RND) (TC 2.A.6) family. MmpL subfamily.</text>
</comment>
<evidence type="ECO:0000256" key="8">
    <source>
        <dbReference type="SAM" id="Phobius"/>
    </source>
</evidence>
<feature type="transmembrane region" description="Helical" evidence="8">
    <location>
        <begin position="287"/>
        <end position="306"/>
    </location>
</feature>
<accession>A0A545STI7</accession>
<evidence type="ECO:0000256" key="3">
    <source>
        <dbReference type="ARBA" id="ARBA00022475"/>
    </source>
</evidence>
<dbReference type="InterPro" id="IPR050545">
    <property type="entry name" value="Mycobact_MmpL"/>
</dbReference>
<dbReference type="Proteomes" id="UP000319732">
    <property type="component" value="Unassembled WGS sequence"/>
</dbReference>
<keyword evidence="11" id="KW-1185">Reference proteome</keyword>
<feature type="domain" description="SSD" evidence="9">
    <location>
        <begin position="723"/>
        <end position="852"/>
    </location>
</feature>
<evidence type="ECO:0000256" key="5">
    <source>
        <dbReference type="ARBA" id="ARBA00022989"/>
    </source>
</evidence>
<dbReference type="PRINTS" id="PR00702">
    <property type="entry name" value="ACRIFLAVINRP"/>
</dbReference>
<dbReference type="InterPro" id="IPR000731">
    <property type="entry name" value="SSD"/>
</dbReference>
<dbReference type="Gene3D" id="1.20.1640.10">
    <property type="entry name" value="Multidrug efflux transporter AcrB transmembrane domain"/>
    <property type="match status" value="2"/>
</dbReference>
<feature type="transmembrane region" description="Helical" evidence="8">
    <location>
        <begin position="801"/>
        <end position="819"/>
    </location>
</feature>
<feature type="transmembrane region" description="Helical" evidence="8">
    <location>
        <begin position="391"/>
        <end position="415"/>
    </location>
</feature>
<name>A0A545STI7_9GAMM</name>
<dbReference type="GO" id="GO:0005886">
    <property type="term" value="C:plasma membrane"/>
    <property type="evidence" value="ECO:0007669"/>
    <property type="project" value="UniProtKB-SubCell"/>
</dbReference>
<dbReference type="Pfam" id="PF03176">
    <property type="entry name" value="MMPL"/>
    <property type="match status" value="2"/>
</dbReference>
<feature type="transmembrane region" description="Helical" evidence="8">
    <location>
        <begin position="727"/>
        <end position="747"/>
    </location>
</feature>
<keyword evidence="6 8" id="KW-0472">Membrane</keyword>
<dbReference type="InterPro" id="IPR004869">
    <property type="entry name" value="MMPL_dom"/>
</dbReference>
<dbReference type="PANTHER" id="PTHR33406">
    <property type="entry name" value="MEMBRANE PROTEIN MJ1562-RELATED"/>
    <property type="match status" value="1"/>
</dbReference>
<evidence type="ECO:0000256" key="4">
    <source>
        <dbReference type="ARBA" id="ARBA00022692"/>
    </source>
</evidence>
<dbReference type="GO" id="GO:0022857">
    <property type="term" value="F:transmembrane transporter activity"/>
    <property type="evidence" value="ECO:0007669"/>
    <property type="project" value="InterPro"/>
</dbReference>
<protein>
    <submittedName>
        <fullName evidence="10">RND family transporter</fullName>
    </submittedName>
</protein>
<keyword evidence="3" id="KW-1003">Cell membrane</keyword>
<evidence type="ECO:0000313" key="11">
    <source>
        <dbReference type="Proteomes" id="UP000319732"/>
    </source>
</evidence>
<feature type="transmembrane region" description="Helical" evidence="8">
    <location>
        <begin position="318"/>
        <end position="338"/>
    </location>
</feature>
<dbReference type="SUPFAM" id="SSF82866">
    <property type="entry name" value="Multidrug efflux transporter AcrB transmembrane domain"/>
    <property type="match status" value="2"/>
</dbReference>
<comment type="subcellular location">
    <subcellularLocation>
        <location evidence="1">Cell membrane</location>
        <topology evidence="1">Multi-pass membrane protein</topology>
    </subcellularLocation>
</comment>
<dbReference type="AlphaFoldDB" id="A0A545STI7"/>
<feature type="region of interest" description="Disordered" evidence="7">
    <location>
        <begin position="526"/>
        <end position="563"/>
    </location>
</feature>
<reference evidence="10 11" key="1">
    <citation type="submission" date="2019-06" db="EMBL/GenBank/DDBJ databases">
        <title>Whole genome sequence for Cellvibrionaceae sp. R142.</title>
        <authorList>
            <person name="Wang G."/>
        </authorList>
    </citation>
    <scope>NUCLEOTIDE SEQUENCE [LARGE SCALE GENOMIC DNA]</scope>
    <source>
        <strain evidence="10 11">R142</strain>
    </source>
</reference>
<feature type="transmembrane region" description="Helical" evidence="8">
    <location>
        <begin position="359"/>
        <end position="379"/>
    </location>
</feature>
<feature type="transmembrane region" description="Helical" evidence="8">
    <location>
        <begin position="825"/>
        <end position="846"/>
    </location>
</feature>
<dbReference type="InterPro" id="IPR001036">
    <property type="entry name" value="Acrflvin-R"/>
</dbReference>
<gene>
    <name evidence="10" type="ORF">FKG94_23535</name>
</gene>
<keyword evidence="5 8" id="KW-1133">Transmembrane helix</keyword>
<dbReference type="RefSeq" id="WP_142929400.1">
    <property type="nucleotide sequence ID" value="NZ_ML660106.1"/>
</dbReference>
<dbReference type="PANTHER" id="PTHR33406:SF6">
    <property type="entry name" value="MEMBRANE PROTEIN YDGH-RELATED"/>
    <property type="match status" value="1"/>
</dbReference>
<feature type="transmembrane region" description="Helical" evidence="8">
    <location>
        <begin position="702"/>
        <end position="720"/>
    </location>
</feature>
<evidence type="ECO:0000256" key="7">
    <source>
        <dbReference type="SAM" id="MobiDB-lite"/>
    </source>
</evidence>
<evidence type="ECO:0000256" key="2">
    <source>
        <dbReference type="ARBA" id="ARBA00010157"/>
    </source>
</evidence>
<feature type="transmembrane region" description="Helical" evidence="8">
    <location>
        <begin position="261"/>
        <end position="280"/>
    </location>
</feature>
<evidence type="ECO:0000313" key="10">
    <source>
        <dbReference type="EMBL" id="TQV68268.1"/>
    </source>
</evidence>